<proteinExistence type="predicted"/>
<evidence type="ECO:0000313" key="1">
    <source>
        <dbReference type="EMBL" id="CAG8471071.1"/>
    </source>
</evidence>
<dbReference type="Proteomes" id="UP000789706">
    <property type="component" value="Unassembled WGS sequence"/>
</dbReference>
<organism evidence="1 2">
    <name type="scientific">Diversispora eburnea</name>
    <dbReference type="NCBI Taxonomy" id="1213867"/>
    <lineage>
        <taxon>Eukaryota</taxon>
        <taxon>Fungi</taxon>
        <taxon>Fungi incertae sedis</taxon>
        <taxon>Mucoromycota</taxon>
        <taxon>Glomeromycotina</taxon>
        <taxon>Glomeromycetes</taxon>
        <taxon>Diversisporales</taxon>
        <taxon>Diversisporaceae</taxon>
        <taxon>Diversispora</taxon>
    </lineage>
</organism>
<sequence length="63" mass="7397">MADDTKHSNRYLPCNSDRRVATLARKRKEFEDNENPEIYDPSNLPKEALNIIEAYSFGVYLNY</sequence>
<keyword evidence="2" id="KW-1185">Reference proteome</keyword>
<dbReference type="EMBL" id="CAJVPK010000192">
    <property type="protein sequence ID" value="CAG8471071.1"/>
    <property type="molecule type" value="Genomic_DNA"/>
</dbReference>
<dbReference type="OrthoDB" id="26371at2759"/>
<reference evidence="1" key="1">
    <citation type="submission" date="2021-06" db="EMBL/GenBank/DDBJ databases">
        <authorList>
            <person name="Kallberg Y."/>
            <person name="Tangrot J."/>
            <person name="Rosling A."/>
        </authorList>
    </citation>
    <scope>NUCLEOTIDE SEQUENCE</scope>
    <source>
        <strain evidence="1">AZ414A</strain>
    </source>
</reference>
<name>A0A9N8W3V5_9GLOM</name>
<comment type="caution">
    <text evidence="1">The sequence shown here is derived from an EMBL/GenBank/DDBJ whole genome shotgun (WGS) entry which is preliminary data.</text>
</comment>
<dbReference type="AlphaFoldDB" id="A0A9N8W3V5"/>
<accession>A0A9N8W3V5</accession>
<gene>
    <name evidence="1" type="ORF">DEBURN_LOCUS3161</name>
</gene>
<evidence type="ECO:0000313" key="2">
    <source>
        <dbReference type="Proteomes" id="UP000789706"/>
    </source>
</evidence>
<protein>
    <submittedName>
        <fullName evidence="1">28_t:CDS:1</fullName>
    </submittedName>
</protein>